<dbReference type="AlphaFoldDB" id="A0A5Q2QCD0"/>
<organism evidence="8 9">
    <name type="scientific">Litorivicinus lipolyticus</name>
    <dbReference type="NCBI Taxonomy" id="418701"/>
    <lineage>
        <taxon>Bacteria</taxon>
        <taxon>Pseudomonadati</taxon>
        <taxon>Pseudomonadota</taxon>
        <taxon>Gammaproteobacteria</taxon>
        <taxon>Oceanospirillales</taxon>
        <taxon>Litorivicinaceae</taxon>
        <taxon>Litorivicinus</taxon>
    </lineage>
</organism>
<evidence type="ECO:0000259" key="7">
    <source>
        <dbReference type="Pfam" id="PF00892"/>
    </source>
</evidence>
<keyword evidence="9" id="KW-1185">Reference proteome</keyword>
<proteinExistence type="inferred from homology"/>
<keyword evidence="4 6" id="KW-1133">Transmembrane helix</keyword>
<dbReference type="PANTHER" id="PTHR32322">
    <property type="entry name" value="INNER MEMBRANE TRANSPORTER"/>
    <property type="match status" value="1"/>
</dbReference>
<evidence type="ECO:0000256" key="2">
    <source>
        <dbReference type="ARBA" id="ARBA00007362"/>
    </source>
</evidence>
<feature type="transmembrane region" description="Helical" evidence="6">
    <location>
        <begin position="65"/>
        <end position="82"/>
    </location>
</feature>
<feature type="transmembrane region" description="Helical" evidence="6">
    <location>
        <begin position="88"/>
        <end position="106"/>
    </location>
</feature>
<feature type="transmembrane region" description="Helical" evidence="6">
    <location>
        <begin position="258"/>
        <end position="275"/>
    </location>
</feature>
<dbReference type="PANTHER" id="PTHR32322:SF2">
    <property type="entry name" value="EAMA DOMAIN-CONTAINING PROTEIN"/>
    <property type="match status" value="1"/>
</dbReference>
<dbReference type="Pfam" id="PF00892">
    <property type="entry name" value="EamA"/>
    <property type="match status" value="2"/>
</dbReference>
<keyword evidence="3 6" id="KW-0812">Transmembrane</keyword>
<dbReference type="Proteomes" id="UP000388235">
    <property type="component" value="Chromosome"/>
</dbReference>
<dbReference type="KEGG" id="llp:GH975_02465"/>
<comment type="similarity">
    <text evidence="2">Belongs to the EamA transporter family.</text>
</comment>
<dbReference type="InterPro" id="IPR037185">
    <property type="entry name" value="EmrE-like"/>
</dbReference>
<evidence type="ECO:0000313" key="8">
    <source>
        <dbReference type="EMBL" id="QGG79490.1"/>
    </source>
</evidence>
<dbReference type="RefSeq" id="WP_153712994.1">
    <property type="nucleotide sequence ID" value="NZ_CP045871.1"/>
</dbReference>
<comment type="subcellular location">
    <subcellularLocation>
        <location evidence="1">Membrane</location>
        <topology evidence="1">Multi-pass membrane protein</topology>
    </subcellularLocation>
</comment>
<gene>
    <name evidence="8" type="ORF">GH975_02465</name>
</gene>
<evidence type="ECO:0000313" key="9">
    <source>
        <dbReference type="Proteomes" id="UP000388235"/>
    </source>
</evidence>
<feature type="transmembrane region" description="Helical" evidence="6">
    <location>
        <begin position="201"/>
        <end position="220"/>
    </location>
</feature>
<keyword evidence="5 6" id="KW-0472">Membrane</keyword>
<evidence type="ECO:0000256" key="5">
    <source>
        <dbReference type="ARBA" id="ARBA00023136"/>
    </source>
</evidence>
<dbReference type="EMBL" id="CP045871">
    <property type="protein sequence ID" value="QGG79490.1"/>
    <property type="molecule type" value="Genomic_DNA"/>
</dbReference>
<dbReference type="OrthoDB" id="8370318at2"/>
<feature type="domain" description="EamA" evidence="7">
    <location>
        <begin position="8"/>
        <end position="128"/>
    </location>
</feature>
<accession>A0A5Q2QCD0</accession>
<feature type="transmembrane region" description="Helical" evidence="6">
    <location>
        <begin position="36"/>
        <end position="53"/>
    </location>
</feature>
<dbReference type="GO" id="GO:0016020">
    <property type="term" value="C:membrane"/>
    <property type="evidence" value="ECO:0007669"/>
    <property type="project" value="UniProtKB-SubCell"/>
</dbReference>
<feature type="domain" description="EamA" evidence="7">
    <location>
        <begin position="143"/>
        <end position="273"/>
    </location>
</feature>
<reference evidence="8 9" key="1">
    <citation type="submission" date="2019-11" db="EMBL/GenBank/DDBJ databases">
        <authorList>
            <person name="Khan S.A."/>
            <person name="Jeon C.O."/>
            <person name="Chun B.H."/>
        </authorList>
    </citation>
    <scope>NUCLEOTIDE SEQUENCE [LARGE SCALE GENOMIC DNA]</scope>
    <source>
        <strain evidence="8 9">IMCC 1097</strain>
    </source>
</reference>
<feature type="transmembrane region" description="Helical" evidence="6">
    <location>
        <begin position="140"/>
        <end position="158"/>
    </location>
</feature>
<name>A0A5Q2QCD0_9GAMM</name>
<dbReference type="InterPro" id="IPR000620">
    <property type="entry name" value="EamA_dom"/>
</dbReference>
<protein>
    <submittedName>
        <fullName evidence="8">EamA family transporter</fullName>
    </submittedName>
</protein>
<evidence type="ECO:0000256" key="1">
    <source>
        <dbReference type="ARBA" id="ARBA00004141"/>
    </source>
</evidence>
<sequence>MTRNQARLAMLGAAFLASWGWPVTKIGLTHFEPMGFMGVRFLAVGLILLPFALKTFEWRSFRASCLIGVVMVVSTALWATAVQRSTELGLAGFVVAVGMVLSPLYSHWFFNEPVSAGFKRRATLALAGGALMAPDFQLDNFALFAGAAIAFGWQITLINHQTRGADTVTVGFGQMLTTGAGLLALSALFEPTAQFSQANATGWAWLLIAGVGITCSRFMLQIKAQRHLVHQDASFILNLESVFVLIVTAMVFGEEHSWIALAGAGVVFGSALMRSK</sequence>
<evidence type="ECO:0000256" key="4">
    <source>
        <dbReference type="ARBA" id="ARBA00022989"/>
    </source>
</evidence>
<feature type="transmembrane region" description="Helical" evidence="6">
    <location>
        <begin position="232"/>
        <end position="252"/>
    </location>
</feature>
<dbReference type="SUPFAM" id="SSF103481">
    <property type="entry name" value="Multidrug resistance efflux transporter EmrE"/>
    <property type="match status" value="2"/>
</dbReference>
<dbReference type="InterPro" id="IPR050638">
    <property type="entry name" value="AA-Vitamin_Transporters"/>
</dbReference>
<evidence type="ECO:0000256" key="6">
    <source>
        <dbReference type="SAM" id="Phobius"/>
    </source>
</evidence>
<evidence type="ECO:0000256" key="3">
    <source>
        <dbReference type="ARBA" id="ARBA00022692"/>
    </source>
</evidence>